<keyword evidence="1" id="KW-1133">Transmembrane helix</keyword>
<name>A0AAD8B7T2_BIOPF</name>
<evidence type="ECO:0000256" key="1">
    <source>
        <dbReference type="SAM" id="Phobius"/>
    </source>
</evidence>
<feature type="transmembrane region" description="Helical" evidence="1">
    <location>
        <begin position="84"/>
        <end position="107"/>
    </location>
</feature>
<accession>A0AAD8B7T2</accession>
<evidence type="ECO:0000313" key="3">
    <source>
        <dbReference type="Proteomes" id="UP001233172"/>
    </source>
</evidence>
<dbReference type="Proteomes" id="UP001233172">
    <property type="component" value="Unassembled WGS sequence"/>
</dbReference>
<comment type="caution">
    <text evidence="2">The sequence shown here is derived from an EMBL/GenBank/DDBJ whole genome shotgun (WGS) entry which is preliminary data.</text>
</comment>
<dbReference type="AlphaFoldDB" id="A0AAD8B7T2"/>
<sequence length="152" mass="17296">MFLLHLMASFSGNWTVTTKGGVVYKSRGIYVDCTFNSCTYKSNTVSAWHDSARYLFYVMWTIILVTVFINCLSLWIMVARMPRIFALLYFLAAVIGIFITIIFPITVSPIGKDGLSETWFSTGFYIFVAAVFLTFTVSLQCYQLTQEYYPGA</sequence>
<keyword evidence="1" id="KW-0812">Transmembrane</keyword>
<feature type="transmembrane region" description="Helical" evidence="1">
    <location>
        <begin position="54"/>
        <end position="77"/>
    </location>
</feature>
<protein>
    <submittedName>
        <fullName evidence="2">Uncharacterized protein</fullName>
    </submittedName>
</protein>
<reference evidence="2" key="2">
    <citation type="submission" date="2023-04" db="EMBL/GenBank/DDBJ databases">
        <authorList>
            <person name="Bu L."/>
            <person name="Lu L."/>
            <person name="Laidemitt M.R."/>
            <person name="Zhang S.M."/>
            <person name="Mutuku M."/>
            <person name="Mkoji G."/>
            <person name="Steinauer M."/>
            <person name="Loker E.S."/>
        </authorList>
    </citation>
    <scope>NUCLEOTIDE SEQUENCE</scope>
    <source>
        <strain evidence="2">KasaAsao</strain>
        <tissue evidence="2">Whole Snail</tissue>
    </source>
</reference>
<evidence type="ECO:0000313" key="2">
    <source>
        <dbReference type="EMBL" id="KAK0048315.1"/>
    </source>
</evidence>
<proteinExistence type="predicted"/>
<reference evidence="2" key="1">
    <citation type="journal article" date="2023" name="PLoS Negl. Trop. Dis.">
        <title>A genome sequence for Biomphalaria pfeifferi, the major vector snail for the human-infecting parasite Schistosoma mansoni.</title>
        <authorList>
            <person name="Bu L."/>
            <person name="Lu L."/>
            <person name="Laidemitt M.R."/>
            <person name="Zhang S.M."/>
            <person name="Mutuku M."/>
            <person name="Mkoji G."/>
            <person name="Steinauer M."/>
            <person name="Loker E.S."/>
        </authorList>
    </citation>
    <scope>NUCLEOTIDE SEQUENCE</scope>
    <source>
        <strain evidence="2">KasaAsao</strain>
    </source>
</reference>
<gene>
    <name evidence="2" type="ORF">Bpfe_022257</name>
</gene>
<dbReference type="EMBL" id="JASAOG010000139">
    <property type="protein sequence ID" value="KAK0048315.1"/>
    <property type="molecule type" value="Genomic_DNA"/>
</dbReference>
<feature type="transmembrane region" description="Helical" evidence="1">
    <location>
        <begin position="119"/>
        <end position="139"/>
    </location>
</feature>
<organism evidence="2 3">
    <name type="scientific">Biomphalaria pfeifferi</name>
    <name type="common">Bloodfluke planorb</name>
    <name type="synonym">Freshwater snail</name>
    <dbReference type="NCBI Taxonomy" id="112525"/>
    <lineage>
        <taxon>Eukaryota</taxon>
        <taxon>Metazoa</taxon>
        <taxon>Spiralia</taxon>
        <taxon>Lophotrochozoa</taxon>
        <taxon>Mollusca</taxon>
        <taxon>Gastropoda</taxon>
        <taxon>Heterobranchia</taxon>
        <taxon>Euthyneura</taxon>
        <taxon>Panpulmonata</taxon>
        <taxon>Hygrophila</taxon>
        <taxon>Lymnaeoidea</taxon>
        <taxon>Planorbidae</taxon>
        <taxon>Biomphalaria</taxon>
    </lineage>
</organism>
<keyword evidence="1" id="KW-0472">Membrane</keyword>
<keyword evidence="3" id="KW-1185">Reference proteome</keyword>